<protein>
    <submittedName>
        <fullName evidence="1">Tail fiber assembly protein</fullName>
    </submittedName>
</protein>
<dbReference type="RefSeq" id="YP_009212342.1">
    <property type="nucleotide sequence ID" value="NC_028945.1"/>
</dbReference>
<dbReference type="EMBL" id="KR052482">
    <property type="protein sequence ID" value="AKF13366.1"/>
    <property type="molecule type" value="Genomic_DNA"/>
</dbReference>
<organism evidence="1 2">
    <name type="scientific">Sinorhizobium phage phiN3</name>
    <dbReference type="NCBI Taxonomy" id="1647405"/>
    <lineage>
        <taxon>Viruses</taxon>
        <taxon>Duplodnaviria</taxon>
        <taxon>Heunggongvirae</taxon>
        <taxon>Uroviricota</taxon>
        <taxon>Caudoviricetes</taxon>
        <taxon>Emdodecavirus</taxon>
        <taxon>Emdodecavirus N3</taxon>
    </lineage>
</organism>
<dbReference type="OrthoDB" id="28713at10239"/>
<reference evidence="1 2" key="1">
    <citation type="submission" date="2015-04" db="EMBL/GenBank/DDBJ databases">
        <authorList>
            <person name="Hodson T.S."/>
            <person name="Hyde J.R."/>
            <person name="Schouten J.T."/>
            <person name="Crockett J.T."/>
            <person name="Smith T.A."/>
            <person name="Merrill B.D."/>
            <person name="Crook M.B."/>
            <person name="Griffitts J.S."/>
            <person name="Burnett S.H."/>
            <person name="Grose J.H."/>
            <person name="Breakwell D.P."/>
        </authorList>
    </citation>
    <scope>NUCLEOTIDE SEQUENCE [LARGE SCALE GENOMIC DNA]</scope>
</reference>
<keyword evidence="2" id="KW-1185">Reference proteome</keyword>
<dbReference type="GeneID" id="26638831"/>
<evidence type="ECO:0000313" key="1">
    <source>
        <dbReference type="EMBL" id="AKF13366.1"/>
    </source>
</evidence>
<evidence type="ECO:0000313" key="2">
    <source>
        <dbReference type="Proteomes" id="UP000202958"/>
    </source>
</evidence>
<dbReference type="KEGG" id="vg:26638831"/>
<accession>A0A0F6YPN0</accession>
<name>A0A0F6YPN0_9CAUD</name>
<dbReference type="Proteomes" id="UP000202958">
    <property type="component" value="Segment"/>
</dbReference>
<proteinExistence type="predicted"/>
<sequence>MIIYNYHPESKILIGADEADESPLEPGVYLIPAHATTIEPPAPVDGKYIVFLGNEWGYAEVPQTPPAPPVYVPPLPGEVTSVSARQFKLQLYYTGILEIVNGWAQTQPVPVQLAYEYSSTFVKNDPMMRQGFTDLGFTEEQMNDFFNAAALL</sequence>
<gene>
    <name evidence="1" type="ORF">PHIN3_102</name>
</gene>